<dbReference type="EMBL" id="KN819348">
    <property type="protein sequence ID" value="KIJ13851.1"/>
    <property type="molecule type" value="Genomic_DNA"/>
</dbReference>
<dbReference type="OrthoDB" id="2642487at2759"/>
<evidence type="ECO:0000313" key="1">
    <source>
        <dbReference type="EMBL" id="KIJ13851.1"/>
    </source>
</evidence>
<evidence type="ECO:0000313" key="2">
    <source>
        <dbReference type="Proteomes" id="UP000053647"/>
    </source>
</evidence>
<reference evidence="1 2" key="1">
    <citation type="submission" date="2014-06" db="EMBL/GenBank/DDBJ databases">
        <authorList>
            <consortium name="DOE Joint Genome Institute"/>
            <person name="Kuo A."/>
            <person name="Kohler A."/>
            <person name="Nagy L.G."/>
            <person name="Floudas D."/>
            <person name="Copeland A."/>
            <person name="Barry K.W."/>
            <person name="Cichocki N."/>
            <person name="Veneault-Fourrey C."/>
            <person name="LaButti K."/>
            <person name="Lindquist E.A."/>
            <person name="Lipzen A."/>
            <person name="Lundell T."/>
            <person name="Morin E."/>
            <person name="Murat C."/>
            <person name="Sun H."/>
            <person name="Tunlid A."/>
            <person name="Henrissat B."/>
            <person name="Grigoriev I.V."/>
            <person name="Hibbett D.S."/>
            <person name="Martin F."/>
            <person name="Nordberg H.P."/>
            <person name="Cantor M.N."/>
            <person name="Hua S.X."/>
        </authorList>
    </citation>
    <scope>NUCLEOTIDE SEQUENCE [LARGE SCALE GENOMIC DNA]</scope>
    <source>
        <strain evidence="1 2">ATCC 200175</strain>
    </source>
</reference>
<dbReference type="AlphaFoldDB" id="A0A0C9U3I1"/>
<name>A0A0C9U3I1_PAXIN</name>
<gene>
    <name evidence="1" type="ORF">PAXINDRAFT_40717</name>
</gene>
<protein>
    <recommendedName>
        <fullName evidence="3">DDE Tnp4 domain-containing protein</fullName>
    </recommendedName>
</protein>
<keyword evidence="2" id="KW-1185">Reference proteome</keyword>
<sequence>MSVTGLTIRHVGERFQRSNDTISLYFQKMLVILSSQPLYTRYVQLPTGEFVSPKIRNNPKFWPYFKNAIGAIDGSHIYVAPPAYLRPNYRNRK</sequence>
<feature type="non-terminal residue" evidence="1">
    <location>
        <position position="1"/>
    </location>
</feature>
<dbReference type="Proteomes" id="UP000053647">
    <property type="component" value="Unassembled WGS sequence"/>
</dbReference>
<reference evidence="2" key="2">
    <citation type="submission" date="2015-01" db="EMBL/GenBank/DDBJ databases">
        <title>Evolutionary Origins and Diversification of the Mycorrhizal Mutualists.</title>
        <authorList>
            <consortium name="DOE Joint Genome Institute"/>
            <consortium name="Mycorrhizal Genomics Consortium"/>
            <person name="Kohler A."/>
            <person name="Kuo A."/>
            <person name="Nagy L.G."/>
            <person name="Floudas D."/>
            <person name="Copeland A."/>
            <person name="Barry K.W."/>
            <person name="Cichocki N."/>
            <person name="Veneault-Fourrey C."/>
            <person name="LaButti K."/>
            <person name="Lindquist E.A."/>
            <person name="Lipzen A."/>
            <person name="Lundell T."/>
            <person name="Morin E."/>
            <person name="Murat C."/>
            <person name="Riley R."/>
            <person name="Ohm R."/>
            <person name="Sun H."/>
            <person name="Tunlid A."/>
            <person name="Henrissat B."/>
            <person name="Grigoriev I.V."/>
            <person name="Hibbett D.S."/>
            <person name="Martin F."/>
        </authorList>
    </citation>
    <scope>NUCLEOTIDE SEQUENCE [LARGE SCALE GENOMIC DNA]</scope>
    <source>
        <strain evidence="2">ATCC 200175</strain>
    </source>
</reference>
<evidence type="ECO:0008006" key="3">
    <source>
        <dbReference type="Google" id="ProtNLM"/>
    </source>
</evidence>
<feature type="non-terminal residue" evidence="1">
    <location>
        <position position="93"/>
    </location>
</feature>
<organism evidence="1 2">
    <name type="scientific">Paxillus involutus ATCC 200175</name>
    <dbReference type="NCBI Taxonomy" id="664439"/>
    <lineage>
        <taxon>Eukaryota</taxon>
        <taxon>Fungi</taxon>
        <taxon>Dikarya</taxon>
        <taxon>Basidiomycota</taxon>
        <taxon>Agaricomycotina</taxon>
        <taxon>Agaricomycetes</taxon>
        <taxon>Agaricomycetidae</taxon>
        <taxon>Boletales</taxon>
        <taxon>Paxilineae</taxon>
        <taxon>Paxillaceae</taxon>
        <taxon>Paxillus</taxon>
    </lineage>
</organism>
<accession>A0A0C9U3I1</accession>
<dbReference type="HOGENOM" id="CLU_040082_6_1_1"/>
<proteinExistence type="predicted"/>